<name>A0ABP8JJA4_9BACT</name>
<comment type="caution">
    <text evidence="1">The sequence shown here is derived from an EMBL/GenBank/DDBJ whole genome shotgun (WGS) entry which is preliminary data.</text>
</comment>
<proteinExistence type="predicted"/>
<sequence>MSQTLKIRTLQLKYCVVHFDAAKINGRTDEELADDFRNHGPLIAAWDDEMSVKEFKQLTFAGDL</sequence>
<accession>A0ABP8JJA4</accession>
<reference evidence="2" key="1">
    <citation type="journal article" date="2019" name="Int. J. Syst. Evol. Microbiol.">
        <title>The Global Catalogue of Microorganisms (GCM) 10K type strain sequencing project: providing services to taxonomists for standard genome sequencing and annotation.</title>
        <authorList>
            <consortium name="The Broad Institute Genomics Platform"/>
            <consortium name="The Broad Institute Genome Sequencing Center for Infectious Disease"/>
            <person name="Wu L."/>
            <person name="Ma J."/>
        </authorList>
    </citation>
    <scope>NUCLEOTIDE SEQUENCE [LARGE SCALE GENOMIC DNA]</scope>
    <source>
        <strain evidence="2">JCM 17924</strain>
    </source>
</reference>
<dbReference type="EMBL" id="BAABHA010000015">
    <property type="protein sequence ID" value="GAA4391772.1"/>
    <property type="molecule type" value="Genomic_DNA"/>
</dbReference>
<evidence type="ECO:0000313" key="1">
    <source>
        <dbReference type="EMBL" id="GAA4391772.1"/>
    </source>
</evidence>
<keyword evidence="2" id="KW-1185">Reference proteome</keyword>
<organism evidence="1 2">
    <name type="scientific">Hymenobacter koreensis</name>
    <dbReference type="NCBI Taxonomy" id="1084523"/>
    <lineage>
        <taxon>Bacteria</taxon>
        <taxon>Pseudomonadati</taxon>
        <taxon>Bacteroidota</taxon>
        <taxon>Cytophagia</taxon>
        <taxon>Cytophagales</taxon>
        <taxon>Hymenobacteraceae</taxon>
        <taxon>Hymenobacter</taxon>
    </lineage>
</organism>
<protein>
    <submittedName>
        <fullName evidence="1">Uncharacterized protein</fullName>
    </submittedName>
</protein>
<dbReference type="Proteomes" id="UP001500454">
    <property type="component" value="Unassembled WGS sequence"/>
</dbReference>
<dbReference type="RefSeq" id="WP_345227341.1">
    <property type="nucleotide sequence ID" value="NZ_BAABHA010000015.1"/>
</dbReference>
<evidence type="ECO:0000313" key="2">
    <source>
        <dbReference type="Proteomes" id="UP001500454"/>
    </source>
</evidence>
<gene>
    <name evidence="1" type="ORF">GCM10023186_41450</name>
</gene>